<name>A0A8G2BKP9_9PROT</name>
<evidence type="ECO:0000256" key="1">
    <source>
        <dbReference type="SAM" id="MobiDB-lite"/>
    </source>
</evidence>
<dbReference type="EMBL" id="FNBW01000013">
    <property type="protein sequence ID" value="SDG27352.1"/>
    <property type="molecule type" value="Genomic_DNA"/>
</dbReference>
<keyword evidence="3" id="KW-1185">Reference proteome</keyword>
<dbReference type="Proteomes" id="UP000198615">
    <property type="component" value="Unassembled WGS sequence"/>
</dbReference>
<feature type="compositionally biased region" description="Basic and acidic residues" evidence="1">
    <location>
        <begin position="94"/>
        <end position="103"/>
    </location>
</feature>
<feature type="region of interest" description="Disordered" evidence="1">
    <location>
        <begin position="1"/>
        <end position="55"/>
    </location>
</feature>
<feature type="region of interest" description="Disordered" evidence="1">
    <location>
        <begin position="78"/>
        <end position="186"/>
    </location>
</feature>
<dbReference type="AlphaFoldDB" id="A0A8G2BKP9"/>
<feature type="compositionally biased region" description="Polar residues" evidence="1">
    <location>
        <begin position="23"/>
        <end position="43"/>
    </location>
</feature>
<accession>A0A8G2BKP9</accession>
<dbReference type="OrthoDB" id="7357346at2"/>
<dbReference type="RefSeq" id="WP_139189398.1">
    <property type="nucleotide sequence ID" value="NZ_FNBW01000013.1"/>
</dbReference>
<feature type="compositionally biased region" description="Low complexity" evidence="1">
    <location>
        <begin position="44"/>
        <end position="55"/>
    </location>
</feature>
<reference evidence="2 3" key="1">
    <citation type="submission" date="2016-10" db="EMBL/GenBank/DDBJ databases">
        <authorList>
            <person name="Varghese N."/>
            <person name="Submissions S."/>
        </authorList>
    </citation>
    <scope>NUCLEOTIDE SEQUENCE [LARGE SCALE GENOMIC DNA]</scope>
    <source>
        <strain evidence="2 3">DSM 18839</strain>
    </source>
</reference>
<evidence type="ECO:0000313" key="2">
    <source>
        <dbReference type="EMBL" id="SDG27352.1"/>
    </source>
</evidence>
<comment type="caution">
    <text evidence="2">The sequence shown here is derived from an EMBL/GenBank/DDBJ whole genome shotgun (WGS) entry which is preliminary data.</text>
</comment>
<protein>
    <submittedName>
        <fullName evidence="2">Uncharacterized protein</fullName>
    </submittedName>
</protein>
<gene>
    <name evidence="2" type="ORF">SAMN05660686_03864</name>
</gene>
<organism evidence="2 3">
    <name type="scientific">Thalassobaculum litoreum DSM 18839</name>
    <dbReference type="NCBI Taxonomy" id="1123362"/>
    <lineage>
        <taxon>Bacteria</taxon>
        <taxon>Pseudomonadati</taxon>
        <taxon>Pseudomonadota</taxon>
        <taxon>Alphaproteobacteria</taxon>
        <taxon>Rhodospirillales</taxon>
        <taxon>Thalassobaculaceae</taxon>
        <taxon>Thalassobaculum</taxon>
    </lineage>
</organism>
<proteinExistence type="predicted"/>
<sequence>MDIRSVTGIAGAASEPRSVARESATSGTSNRASIAGGSSDSRQSPAAESVSASSSGQFYVSPFLTFDSRSLTVIFQVRDTESGDVTRQFPAESAVERYRRDPSARPFVLPEAEARPDEQTGPPPPTIGGPVTQALREQEAADPVTSDPTAPDTGGPSGAEGADTQTGQSGPAPAAPTGRTRIDLVA</sequence>
<evidence type="ECO:0000313" key="3">
    <source>
        <dbReference type="Proteomes" id="UP000198615"/>
    </source>
</evidence>